<name>A0A1U9R1S4_STRNV</name>
<dbReference type="SUPFAM" id="SSF54427">
    <property type="entry name" value="NTF2-like"/>
    <property type="match status" value="1"/>
</dbReference>
<dbReference type="KEGG" id="snw:BBN63_34245"/>
<evidence type="ECO:0000313" key="3">
    <source>
        <dbReference type="Proteomes" id="UP000189677"/>
    </source>
</evidence>
<dbReference type="Pfam" id="PF12680">
    <property type="entry name" value="SnoaL_2"/>
    <property type="match status" value="1"/>
</dbReference>
<accession>A0A1U9R1S4</accession>
<proteinExistence type="predicted"/>
<dbReference type="RefSeq" id="WP_078079176.1">
    <property type="nucleotide sequence ID" value="NZ_CP018047.1"/>
</dbReference>
<dbReference type="InterPro" id="IPR037479">
    <property type="entry name" value="Tauto_MSAD"/>
</dbReference>
<gene>
    <name evidence="2" type="ORF">BBN63_34245</name>
</gene>
<dbReference type="InterPro" id="IPR014347">
    <property type="entry name" value="Tautomerase/MIF_sf"/>
</dbReference>
<evidence type="ECO:0000259" key="1">
    <source>
        <dbReference type="Pfam" id="PF12680"/>
    </source>
</evidence>
<dbReference type="InterPro" id="IPR037401">
    <property type="entry name" value="SnoaL-like"/>
</dbReference>
<dbReference type="Proteomes" id="UP000189677">
    <property type="component" value="Chromosome"/>
</dbReference>
<dbReference type="PANTHER" id="PTHR38460:SF1">
    <property type="entry name" value="TAUTOMERASE YOLI-RELATED"/>
    <property type="match status" value="1"/>
</dbReference>
<dbReference type="SUPFAM" id="SSF55331">
    <property type="entry name" value="Tautomerase/MIF"/>
    <property type="match status" value="1"/>
</dbReference>
<dbReference type="PANTHER" id="PTHR38460">
    <property type="entry name" value="TAUTOMERASE YOLI-RELATED"/>
    <property type="match status" value="1"/>
</dbReference>
<organism evidence="2 3">
    <name type="scientific">Streptomyces niveus</name>
    <name type="common">Streptomyces spheroides</name>
    <dbReference type="NCBI Taxonomy" id="193462"/>
    <lineage>
        <taxon>Bacteria</taxon>
        <taxon>Bacillati</taxon>
        <taxon>Actinomycetota</taxon>
        <taxon>Actinomycetes</taxon>
        <taxon>Kitasatosporales</taxon>
        <taxon>Streptomycetaceae</taxon>
        <taxon>Streptomyces</taxon>
    </lineage>
</organism>
<sequence>MDLKDLLGSPESVKRGLPMPFVEISLARGKSAGYVEEVSRAVHDALVAELNMKPDDNFQLIRQCDPNEMVFSRSFRGGPRTGNWIVFRITDGVDRGDRAKRRLYKTLVRLLHEGPGVDPADVFVMITLTPPENFSFADGVIGSDVLAAEALEAARDESAVRSAYTRAEMAYALTELFAHHDRDLILPMLRDDFVLDVPASLPYGGEFVGPEAFGNFFAGVPGGSEVWESFESRVDQVLGGDDHFTVQLTNRAVPKATGKMRVFHNLWLFEIAAGRLAGARLYADTAAATTD</sequence>
<dbReference type="Pfam" id="PF14552">
    <property type="entry name" value="Tautomerase_2"/>
    <property type="match status" value="1"/>
</dbReference>
<keyword evidence="3" id="KW-1185">Reference proteome</keyword>
<dbReference type="EMBL" id="CP018047">
    <property type="protein sequence ID" value="AQU70478.1"/>
    <property type="molecule type" value="Genomic_DNA"/>
</dbReference>
<dbReference type="Gene3D" id="3.30.429.10">
    <property type="entry name" value="Macrophage Migration Inhibitory Factor"/>
    <property type="match status" value="1"/>
</dbReference>
<dbReference type="AlphaFoldDB" id="A0A1U9R1S4"/>
<feature type="domain" description="SnoaL-like" evidence="1">
    <location>
        <begin position="173"/>
        <end position="277"/>
    </location>
</feature>
<dbReference type="InterPro" id="IPR032710">
    <property type="entry name" value="NTF2-like_dom_sf"/>
</dbReference>
<reference evidence="2 3" key="1">
    <citation type="submission" date="2016-11" db="EMBL/GenBank/DDBJ databases">
        <title>Complete genome sequence of Streptomyces niveus SCSIO 3406.</title>
        <authorList>
            <person name="Zhu Q."/>
            <person name="Cheng W."/>
            <person name="Song Y."/>
            <person name="Li Q."/>
            <person name="Ju J."/>
        </authorList>
    </citation>
    <scope>NUCLEOTIDE SEQUENCE [LARGE SCALE GENOMIC DNA]</scope>
    <source>
        <strain evidence="2 3">SCSIO 3406</strain>
    </source>
</reference>
<evidence type="ECO:0000313" key="2">
    <source>
        <dbReference type="EMBL" id="AQU70478.1"/>
    </source>
</evidence>
<protein>
    <recommendedName>
        <fullName evidence="1">SnoaL-like domain-containing protein</fullName>
    </recommendedName>
</protein>
<dbReference type="Gene3D" id="3.10.450.50">
    <property type="match status" value="1"/>
</dbReference>